<dbReference type="InterPro" id="IPR045851">
    <property type="entry name" value="AMP-bd_C_sf"/>
</dbReference>
<feature type="domain" description="AMP-binding enzyme C-terminal" evidence="4">
    <location>
        <begin position="437"/>
        <end position="512"/>
    </location>
</feature>
<protein>
    <submittedName>
        <fullName evidence="5">Fatty acid--CoA ligase</fullName>
    </submittedName>
</protein>
<reference evidence="5 6" key="1">
    <citation type="submission" date="2018-07" db="EMBL/GenBank/DDBJ databases">
        <title>Halioglobus sp. genome submission.</title>
        <authorList>
            <person name="Ye M.-Q."/>
            <person name="Du Z.-J."/>
        </authorList>
    </citation>
    <scope>NUCLEOTIDE SEQUENCE [LARGE SCALE GENOMIC DNA]</scope>
    <source>
        <strain evidence="5 6">U0301</strain>
    </source>
</reference>
<dbReference type="PROSITE" id="PS00455">
    <property type="entry name" value="AMP_BINDING"/>
    <property type="match status" value="1"/>
</dbReference>
<dbReference type="GO" id="GO:0031956">
    <property type="term" value="F:medium-chain fatty acid-CoA ligase activity"/>
    <property type="evidence" value="ECO:0007669"/>
    <property type="project" value="TreeGrafter"/>
</dbReference>
<organism evidence="5 6">
    <name type="scientific">Seongchinamella sediminis</name>
    <dbReference type="NCBI Taxonomy" id="2283635"/>
    <lineage>
        <taxon>Bacteria</taxon>
        <taxon>Pseudomonadati</taxon>
        <taxon>Pseudomonadota</taxon>
        <taxon>Gammaproteobacteria</taxon>
        <taxon>Cellvibrionales</taxon>
        <taxon>Halieaceae</taxon>
        <taxon>Seongchinamella</taxon>
    </lineage>
</organism>
<name>A0A3L7E3W7_9GAMM</name>
<dbReference type="InterPro" id="IPR042099">
    <property type="entry name" value="ANL_N_sf"/>
</dbReference>
<evidence type="ECO:0000259" key="3">
    <source>
        <dbReference type="Pfam" id="PF00501"/>
    </source>
</evidence>
<gene>
    <name evidence="5" type="ORF">DWB85_00470</name>
</gene>
<dbReference type="SUPFAM" id="SSF56801">
    <property type="entry name" value="Acetyl-CoA synthetase-like"/>
    <property type="match status" value="1"/>
</dbReference>
<keyword evidence="2 5" id="KW-0436">Ligase</keyword>
<evidence type="ECO:0000313" key="6">
    <source>
        <dbReference type="Proteomes" id="UP000265509"/>
    </source>
</evidence>
<dbReference type="PANTHER" id="PTHR43201:SF5">
    <property type="entry name" value="MEDIUM-CHAIN ACYL-COA LIGASE ACSF2, MITOCHONDRIAL"/>
    <property type="match status" value="1"/>
</dbReference>
<dbReference type="AlphaFoldDB" id="A0A3L7E3W7"/>
<feature type="domain" description="AMP-dependent synthetase/ligase" evidence="3">
    <location>
        <begin position="18"/>
        <end position="386"/>
    </location>
</feature>
<dbReference type="GO" id="GO:0006631">
    <property type="term" value="P:fatty acid metabolic process"/>
    <property type="evidence" value="ECO:0007669"/>
    <property type="project" value="TreeGrafter"/>
</dbReference>
<dbReference type="Proteomes" id="UP000265509">
    <property type="component" value="Unassembled WGS sequence"/>
</dbReference>
<dbReference type="PANTHER" id="PTHR43201">
    <property type="entry name" value="ACYL-COA SYNTHETASE"/>
    <property type="match status" value="1"/>
</dbReference>
<dbReference type="EMBL" id="QRAN01000001">
    <property type="protein sequence ID" value="RLQ23665.1"/>
    <property type="molecule type" value="Genomic_DNA"/>
</dbReference>
<dbReference type="Gene3D" id="3.40.50.12780">
    <property type="entry name" value="N-terminal domain of ligase-like"/>
    <property type="match status" value="1"/>
</dbReference>
<dbReference type="InterPro" id="IPR020845">
    <property type="entry name" value="AMP-binding_CS"/>
</dbReference>
<dbReference type="OrthoDB" id="9761989at2"/>
<sequence>MSADSYQARTLPQVVIDAAAAYGERPAITDGPVSLSYRELDLARVQAARAFVAAGLEKGERVAIWAPNVYQWIIAAIGAQSVGGVVVPLNTRYKGPEAAYIIRASGARLLFTVGDFLGVSYPALLQDQELPGLERIVTLCGAADGAQAWEDFLAAGETVSVEEVAARSAALSPDDTLDILFTSGTTGNPKGVVTGHGQNIRAFETWSATVGLHADDNYLIINPFFHSFGYKAGWLAAIIRGAHILPVLNFDLDAVMEQIQRDRVSMIPGPPTIYQSLLAHPRRGEYDLSSLRLAVTGAAPVPVALVEQMREELGFEVVVTAYGLTETCGVVTICRPDDSAERISHTSGCAMKGVEVKCVDPDGETVEAGAEGEIWCRGFNVMQRYFNNEAATAEAITADGWLKTGDVGVLDADGYVHITGRIKEMFIVGGFNCYPAEIENILCDMPGVARAAVIGIPDERMGEVARAYIVPAAGADLDETGVIAWSREHMANYKVPRSVQLLAELPLNAGGKVDKLELARRAEQEAG</sequence>
<accession>A0A3L7E3W7</accession>
<evidence type="ECO:0000313" key="5">
    <source>
        <dbReference type="EMBL" id="RLQ23665.1"/>
    </source>
</evidence>
<comment type="similarity">
    <text evidence="1">Belongs to the ATP-dependent AMP-binding enzyme family.</text>
</comment>
<evidence type="ECO:0000256" key="1">
    <source>
        <dbReference type="ARBA" id="ARBA00006432"/>
    </source>
</evidence>
<evidence type="ECO:0000259" key="4">
    <source>
        <dbReference type="Pfam" id="PF13193"/>
    </source>
</evidence>
<dbReference type="RefSeq" id="WP_117952085.1">
    <property type="nucleotide sequence ID" value="NZ_QRAN01000001.1"/>
</dbReference>
<dbReference type="NCBIfam" id="NF005801">
    <property type="entry name" value="PRK07656.1"/>
    <property type="match status" value="1"/>
</dbReference>
<dbReference type="Gene3D" id="3.30.300.30">
    <property type="match status" value="1"/>
</dbReference>
<dbReference type="Pfam" id="PF00501">
    <property type="entry name" value="AMP-binding"/>
    <property type="match status" value="1"/>
</dbReference>
<dbReference type="InterPro" id="IPR000873">
    <property type="entry name" value="AMP-dep_synth/lig_dom"/>
</dbReference>
<dbReference type="InterPro" id="IPR025110">
    <property type="entry name" value="AMP-bd_C"/>
</dbReference>
<dbReference type="Pfam" id="PF13193">
    <property type="entry name" value="AMP-binding_C"/>
    <property type="match status" value="1"/>
</dbReference>
<comment type="caution">
    <text evidence="5">The sequence shown here is derived from an EMBL/GenBank/DDBJ whole genome shotgun (WGS) entry which is preliminary data.</text>
</comment>
<evidence type="ECO:0000256" key="2">
    <source>
        <dbReference type="ARBA" id="ARBA00022598"/>
    </source>
</evidence>
<keyword evidence="6" id="KW-1185">Reference proteome</keyword>
<proteinExistence type="inferred from homology"/>